<evidence type="ECO:0000313" key="1">
    <source>
        <dbReference type="EMBL" id="MDX8539293.1"/>
    </source>
</evidence>
<organism evidence="1 2">
    <name type="scientific">Mesorhizobium abyssinicae</name>
    <dbReference type="NCBI Taxonomy" id="1209958"/>
    <lineage>
        <taxon>Bacteria</taxon>
        <taxon>Pseudomonadati</taxon>
        <taxon>Pseudomonadota</taxon>
        <taxon>Alphaproteobacteria</taxon>
        <taxon>Hyphomicrobiales</taxon>
        <taxon>Phyllobacteriaceae</taxon>
        <taxon>Mesorhizobium</taxon>
    </lineage>
</organism>
<evidence type="ECO:0000313" key="2">
    <source>
        <dbReference type="Proteomes" id="UP001276564"/>
    </source>
</evidence>
<dbReference type="RefSeq" id="WP_127286304.1">
    <property type="nucleotide sequence ID" value="NZ_JAVIIP010000008.1"/>
</dbReference>
<keyword evidence="2" id="KW-1185">Reference proteome</keyword>
<dbReference type="Proteomes" id="UP001276564">
    <property type="component" value="Unassembled WGS sequence"/>
</dbReference>
<protein>
    <submittedName>
        <fullName evidence="1">Uncharacterized protein</fullName>
    </submittedName>
</protein>
<name>A0ABU5APR2_9HYPH</name>
<sequence>MIELAGRNYEATIGSDVQRDGMYLELADQYEHIVGEIFFSDVDGKMTLTLSQPDVPLEVVEWMIATAKVRLPPTDPAAG</sequence>
<accession>A0ABU5APR2</accession>
<proteinExistence type="predicted"/>
<dbReference type="EMBL" id="JAVIIP010000008">
    <property type="protein sequence ID" value="MDX8539293.1"/>
    <property type="molecule type" value="Genomic_DNA"/>
</dbReference>
<reference evidence="1 2" key="1">
    <citation type="submission" date="2023-08" db="EMBL/GenBank/DDBJ databases">
        <title>Implementing the SeqCode for naming new Mesorhizobium species isolated from Vachellia karroo root nodules.</title>
        <authorList>
            <person name="Van Lill M."/>
        </authorList>
    </citation>
    <scope>NUCLEOTIDE SEQUENCE [LARGE SCALE GENOMIC DNA]</scope>
    <source>
        <strain evidence="1 2">VK4B</strain>
    </source>
</reference>
<gene>
    <name evidence="1" type="ORF">RFM23_16865</name>
</gene>
<comment type="caution">
    <text evidence="1">The sequence shown here is derived from an EMBL/GenBank/DDBJ whole genome shotgun (WGS) entry which is preliminary data.</text>
</comment>